<organism evidence="1 2">
    <name type="scientific">Pyrrhoderma noxium</name>
    <dbReference type="NCBI Taxonomy" id="2282107"/>
    <lineage>
        <taxon>Eukaryota</taxon>
        <taxon>Fungi</taxon>
        <taxon>Dikarya</taxon>
        <taxon>Basidiomycota</taxon>
        <taxon>Agaricomycotina</taxon>
        <taxon>Agaricomycetes</taxon>
        <taxon>Hymenochaetales</taxon>
        <taxon>Hymenochaetaceae</taxon>
        <taxon>Pyrrhoderma</taxon>
    </lineage>
</organism>
<dbReference type="NCBIfam" id="TIGR01571">
    <property type="entry name" value="A_thal_Cys_rich"/>
    <property type="match status" value="1"/>
</dbReference>
<dbReference type="AlphaFoldDB" id="A0A286UHF4"/>
<evidence type="ECO:0000313" key="2">
    <source>
        <dbReference type="Proteomes" id="UP000217199"/>
    </source>
</evidence>
<dbReference type="PANTHER" id="PTHR15907">
    <property type="entry name" value="DUF614 FAMILY PROTEIN-RELATED"/>
    <property type="match status" value="1"/>
</dbReference>
<dbReference type="Pfam" id="PF04749">
    <property type="entry name" value="PLAC8"/>
    <property type="match status" value="1"/>
</dbReference>
<dbReference type="STRING" id="2282107.A0A286UHF4"/>
<dbReference type="EMBL" id="NBII01000005">
    <property type="protein sequence ID" value="PAV19056.1"/>
    <property type="molecule type" value="Genomic_DNA"/>
</dbReference>
<protein>
    <recommendedName>
        <fullName evidence="3">PLAC8-domain-containing protein</fullName>
    </recommendedName>
</protein>
<sequence length="151" mass="16951">MAYNTQPGKTAPMSTSGEERPWKQENLVFSGNNCDCSGLCWFSWCCSCCLVQRNYNRYKYIHDHDKGKDHDESDLNGKCGLICCVQACTTGWAHMILPCYVRGKVRDQLNIEGGWCGDFLATACCLPCSLIQEGHETKEELISRGVDPNKL</sequence>
<accession>A0A286UHF4</accession>
<keyword evidence="2" id="KW-1185">Reference proteome</keyword>
<name>A0A286UHF4_9AGAM</name>
<dbReference type="InterPro" id="IPR006461">
    <property type="entry name" value="PLAC_motif_containing"/>
</dbReference>
<evidence type="ECO:0008006" key="3">
    <source>
        <dbReference type="Google" id="ProtNLM"/>
    </source>
</evidence>
<dbReference type="Proteomes" id="UP000217199">
    <property type="component" value="Unassembled WGS sequence"/>
</dbReference>
<dbReference type="OrthoDB" id="1045822at2759"/>
<comment type="caution">
    <text evidence="1">The sequence shown here is derived from an EMBL/GenBank/DDBJ whole genome shotgun (WGS) entry which is preliminary data.</text>
</comment>
<evidence type="ECO:0000313" key="1">
    <source>
        <dbReference type="EMBL" id="PAV19056.1"/>
    </source>
</evidence>
<dbReference type="InParanoid" id="A0A286UHF4"/>
<reference evidence="1 2" key="1">
    <citation type="journal article" date="2017" name="Mol. Ecol.">
        <title>Comparative and population genomic landscape of Phellinus noxius: A hypervariable fungus causing root rot in trees.</title>
        <authorList>
            <person name="Chung C.L."/>
            <person name="Lee T.J."/>
            <person name="Akiba M."/>
            <person name="Lee H.H."/>
            <person name="Kuo T.H."/>
            <person name="Liu D."/>
            <person name="Ke H.M."/>
            <person name="Yokoi T."/>
            <person name="Roa M.B."/>
            <person name="Lu M.J."/>
            <person name="Chang Y.Y."/>
            <person name="Ann P.J."/>
            <person name="Tsai J.N."/>
            <person name="Chen C.Y."/>
            <person name="Tzean S.S."/>
            <person name="Ota Y."/>
            <person name="Hattori T."/>
            <person name="Sahashi N."/>
            <person name="Liou R.F."/>
            <person name="Kikuchi T."/>
            <person name="Tsai I.J."/>
        </authorList>
    </citation>
    <scope>NUCLEOTIDE SEQUENCE [LARGE SCALE GENOMIC DNA]</scope>
    <source>
        <strain evidence="1 2">FFPRI411160</strain>
    </source>
</reference>
<proteinExistence type="predicted"/>
<gene>
    <name evidence="1" type="ORF">PNOK_0590000</name>
</gene>